<dbReference type="AlphaFoldDB" id="A0AAW0AVD9"/>
<name>A0AAW0AVD9_9AGAR</name>
<reference evidence="1 2" key="1">
    <citation type="journal article" date="2024" name="J Genomics">
        <title>Draft genome sequencing and assembly of Favolaschia claudopus CIRM-BRFM 2984 isolated from oak limbs.</title>
        <authorList>
            <person name="Navarro D."/>
            <person name="Drula E."/>
            <person name="Chaduli D."/>
            <person name="Cazenave R."/>
            <person name="Ahrendt S."/>
            <person name="Wang J."/>
            <person name="Lipzen A."/>
            <person name="Daum C."/>
            <person name="Barry K."/>
            <person name="Grigoriev I.V."/>
            <person name="Favel A."/>
            <person name="Rosso M.N."/>
            <person name="Martin F."/>
        </authorList>
    </citation>
    <scope>NUCLEOTIDE SEQUENCE [LARGE SCALE GENOMIC DNA]</scope>
    <source>
        <strain evidence="1 2">CIRM-BRFM 2984</strain>
    </source>
</reference>
<keyword evidence="2" id="KW-1185">Reference proteome</keyword>
<protein>
    <recommendedName>
        <fullName evidence="3">C2H2-type domain-containing protein</fullName>
    </recommendedName>
</protein>
<comment type="caution">
    <text evidence="1">The sequence shown here is derived from an EMBL/GenBank/DDBJ whole genome shotgun (WGS) entry which is preliminary data.</text>
</comment>
<dbReference type="EMBL" id="JAWWNJ010000048">
    <property type="protein sequence ID" value="KAK7017186.1"/>
    <property type="molecule type" value="Genomic_DNA"/>
</dbReference>
<organism evidence="1 2">
    <name type="scientific">Favolaschia claudopus</name>
    <dbReference type="NCBI Taxonomy" id="2862362"/>
    <lineage>
        <taxon>Eukaryota</taxon>
        <taxon>Fungi</taxon>
        <taxon>Dikarya</taxon>
        <taxon>Basidiomycota</taxon>
        <taxon>Agaricomycotina</taxon>
        <taxon>Agaricomycetes</taxon>
        <taxon>Agaricomycetidae</taxon>
        <taxon>Agaricales</taxon>
        <taxon>Marasmiineae</taxon>
        <taxon>Mycenaceae</taxon>
        <taxon>Favolaschia</taxon>
    </lineage>
</organism>
<dbReference type="Proteomes" id="UP001362999">
    <property type="component" value="Unassembled WGS sequence"/>
</dbReference>
<evidence type="ECO:0000313" key="2">
    <source>
        <dbReference type="Proteomes" id="UP001362999"/>
    </source>
</evidence>
<gene>
    <name evidence="1" type="ORF">R3P38DRAFT_3360644</name>
</gene>
<evidence type="ECO:0008006" key="3">
    <source>
        <dbReference type="Google" id="ProtNLM"/>
    </source>
</evidence>
<accession>A0AAW0AVD9</accession>
<sequence>MAPQDENDLQRFPSESETLSELGLKMWLPESFENGAAGVAPLEDLDPQRPSNAIGGNEAAVATYIDAPLLSLPYPFPIAQNLESTQYSSWEDFHGFGAGYDLRTDPAFNALCDDTEPFFTKPNESYPLSTADVEAPPMFLGMPPAHTDSAAPYTPDEETIALLNDIDPYCYALPPGLVPNAAASYDEVASYQSTERSPSFVSSPTASNYLASYVANGGMGVSEYAFHPDGLLAPVCTLTTPATTPPVSLDANQMASSSGPIRAHRPHHDAAPYRQVTFPTHHSGFRGHLLSSCAASGRITLAEIEQRMADARSAVRALAPVQCMWDPTVCSELVKPQDMYLHIGTAHQVPTSGLPKVICRWSKNGGGTCGDTVQASSLRKHITSKKHLVTTVKCYSCGHVYARLEALKEHLVGRVQAR</sequence>
<proteinExistence type="predicted"/>
<evidence type="ECO:0000313" key="1">
    <source>
        <dbReference type="EMBL" id="KAK7017186.1"/>
    </source>
</evidence>